<dbReference type="InterPro" id="IPR012902">
    <property type="entry name" value="N_methyl_site"/>
</dbReference>
<protein>
    <recommendedName>
        <fullName evidence="2">Type II secretion system protein GspG C-terminal domain-containing protein</fullName>
    </recommendedName>
</protein>
<evidence type="ECO:0008006" key="2">
    <source>
        <dbReference type="Google" id="ProtNLM"/>
    </source>
</evidence>
<accession>A0A0F8W077</accession>
<dbReference type="InterPro" id="IPR045584">
    <property type="entry name" value="Pilin-like"/>
</dbReference>
<proteinExistence type="predicted"/>
<comment type="caution">
    <text evidence="1">The sequence shown here is derived from an EMBL/GenBank/DDBJ whole genome shotgun (WGS) entry which is preliminary data.</text>
</comment>
<sequence>MRTDKSGFSLMEIFIVMVVLAIIASIAVPKLSQAASQAQCTYLCDALQEVRSGIALYSADHDDRYPGSGSATWVEAMTGRTNSQGDVYTSEMAQAGEKAFGPYLDCVPKNPYSDLNTVEVTDIDMQMATTTTGWYFNCETGLFRANDLDAHMNY</sequence>
<dbReference type="NCBIfam" id="TIGR02532">
    <property type="entry name" value="IV_pilin_GFxxxE"/>
    <property type="match status" value="1"/>
</dbReference>
<organism evidence="1">
    <name type="scientific">marine sediment metagenome</name>
    <dbReference type="NCBI Taxonomy" id="412755"/>
    <lineage>
        <taxon>unclassified sequences</taxon>
        <taxon>metagenomes</taxon>
        <taxon>ecological metagenomes</taxon>
    </lineage>
</organism>
<dbReference type="Gene3D" id="3.30.700.10">
    <property type="entry name" value="Glycoprotein, Type 4 Pilin"/>
    <property type="match status" value="1"/>
</dbReference>
<dbReference type="AlphaFoldDB" id="A0A0F8W077"/>
<evidence type="ECO:0000313" key="1">
    <source>
        <dbReference type="EMBL" id="KKK50003.1"/>
    </source>
</evidence>
<gene>
    <name evidence="1" type="ORF">LCGC14_3129380</name>
</gene>
<dbReference type="SUPFAM" id="SSF54523">
    <property type="entry name" value="Pili subunits"/>
    <property type="match status" value="1"/>
</dbReference>
<dbReference type="EMBL" id="LAZR01068246">
    <property type="protein sequence ID" value="KKK50003.1"/>
    <property type="molecule type" value="Genomic_DNA"/>
</dbReference>
<name>A0A0F8W077_9ZZZZ</name>
<reference evidence="1" key="1">
    <citation type="journal article" date="2015" name="Nature">
        <title>Complex archaea that bridge the gap between prokaryotes and eukaryotes.</title>
        <authorList>
            <person name="Spang A."/>
            <person name="Saw J.H."/>
            <person name="Jorgensen S.L."/>
            <person name="Zaremba-Niedzwiedzka K."/>
            <person name="Martijn J."/>
            <person name="Lind A.E."/>
            <person name="van Eijk R."/>
            <person name="Schleper C."/>
            <person name="Guy L."/>
            <person name="Ettema T.J."/>
        </authorList>
    </citation>
    <scope>NUCLEOTIDE SEQUENCE</scope>
</reference>